<reference evidence="1" key="1">
    <citation type="submission" date="2018-05" db="EMBL/GenBank/DDBJ databases">
        <authorList>
            <person name="Lanie J.A."/>
            <person name="Ng W.-L."/>
            <person name="Kazmierczak K.M."/>
            <person name="Andrzejewski T.M."/>
            <person name="Davidsen T.M."/>
            <person name="Wayne K.J."/>
            <person name="Tettelin H."/>
            <person name="Glass J.I."/>
            <person name="Rusch D."/>
            <person name="Podicherti R."/>
            <person name="Tsui H.-C.T."/>
            <person name="Winkler M.E."/>
        </authorList>
    </citation>
    <scope>NUCLEOTIDE SEQUENCE</scope>
</reference>
<dbReference type="EMBL" id="UINC01186788">
    <property type="protein sequence ID" value="SVD99176.1"/>
    <property type="molecule type" value="Genomic_DNA"/>
</dbReference>
<evidence type="ECO:0000313" key="1">
    <source>
        <dbReference type="EMBL" id="SVD99176.1"/>
    </source>
</evidence>
<proteinExistence type="predicted"/>
<gene>
    <name evidence="1" type="ORF">METZ01_LOCUS452030</name>
</gene>
<feature type="non-terminal residue" evidence="1">
    <location>
        <position position="1"/>
    </location>
</feature>
<accession>A0A382ZU81</accession>
<name>A0A382ZU81_9ZZZZ</name>
<sequence>VSGSPFSFGKTGFNSDNPYHQSVVIAKKPAGLTRQSGSILADLLTVRLDCFVVPLLAMTKWEENLIMRRSHPSKHRRPPISRKASFEKLAAYQPQFK</sequence>
<protein>
    <submittedName>
        <fullName evidence="1">Uncharacterized protein</fullName>
    </submittedName>
</protein>
<dbReference type="AlphaFoldDB" id="A0A382ZU81"/>
<organism evidence="1">
    <name type="scientific">marine metagenome</name>
    <dbReference type="NCBI Taxonomy" id="408172"/>
    <lineage>
        <taxon>unclassified sequences</taxon>
        <taxon>metagenomes</taxon>
        <taxon>ecological metagenomes</taxon>
    </lineage>
</organism>